<sequence length="23" mass="2419">MAKPLHQLHVITQCGSGMLLPGS</sequence>
<organism evidence="1 2">
    <name type="scientific">Elaphomyces granulatus</name>
    <dbReference type="NCBI Taxonomy" id="519963"/>
    <lineage>
        <taxon>Eukaryota</taxon>
        <taxon>Fungi</taxon>
        <taxon>Dikarya</taxon>
        <taxon>Ascomycota</taxon>
        <taxon>Pezizomycotina</taxon>
        <taxon>Eurotiomycetes</taxon>
        <taxon>Eurotiomycetidae</taxon>
        <taxon>Eurotiales</taxon>
        <taxon>Elaphomycetaceae</taxon>
        <taxon>Elaphomyces</taxon>
    </lineage>
</organism>
<keyword evidence="2" id="KW-1185">Reference proteome</keyword>
<evidence type="ECO:0000313" key="2">
    <source>
        <dbReference type="Proteomes" id="UP000243515"/>
    </source>
</evidence>
<proteinExistence type="predicted"/>
<evidence type="ECO:0000313" key="1">
    <source>
        <dbReference type="EMBL" id="OXV09266.1"/>
    </source>
</evidence>
<accession>A0A232LYU3</accession>
<gene>
    <name evidence="1" type="ORF">Egran_02971</name>
</gene>
<reference evidence="1 2" key="1">
    <citation type="journal article" date="2015" name="Environ. Microbiol.">
        <title>Metagenome sequence of Elaphomyces granulatus from sporocarp tissue reveals Ascomycota ectomycorrhizal fingerprints of genome expansion and a Proteobacteria-rich microbiome.</title>
        <authorList>
            <person name="Quandt C.A."/>
            <person name="Kohler A."/>
            <person name="Hesse C.N."/>
            <person name="Sharpton T.J."/>
            <person name="Martin F."/>
            <person name="Spatafora J.W."/>
        </authorList>
    </citation>
    <scope>NUCLEOTIDE SEQUENCE [LARGE SCALE GENOMIC DNA]</scope>
    <source>
        <strain evidence="1 2">OSC145934</strain>
    </source>
</reference>
<comment type="caution">
    <text evidence="1">The sequence shown here is derived from an EMBL/GenBank/DDBJ whole genome shotgun (WGS) entry which is preliminary data.</text>
</comment>
<protein>
    <submittedName>
        <fullName evidence="1">Uncharacterized protein</fullName>
    </submittedName>
</protein>
<name>A0A232LYU3_9EURO</name>
<dbReference type="AlphaFoldDB" id="A0A232LYU3"/>
<feature type="non-terminal residue" evidence="1">
    <location>
        <position position="23"/>
    </location>
</feature>
<dbReference type="Proteomes" id="UP000243515">
    <property type="component" value="Unassembled WGS sequence"/>
</dbReference>
<dbReference type="EMBL" id="NPHW01003620">
    <property type="protein sequence ID" value="OXV09266.1"/>
    <property type="molecule type" value="Genomic_DNA"/>
</dbReference>